<dbReference type="STRING" id="1122170.GCA_000701265_02132"/>
<dbReference type="EMBL" id="UGPB01000001">
    <property type="protein sequence ID" value="STY28374.1"/>
    <property type="molecule type" value="Genomic_DNA"/>
</dbReference>
<dbReference type="InterPro" id="IPR001557">
    <property type="entry name" value="L-lactate/malate_DH"/>
</dbReference>
<feature type="domain" description="Lactate/malate dehydrogenase C-terminal" evidence="14">
    <location>
        <begin position="157"/>
        <end position="323"/>
    </location>
</feature>
<evidence type="ECO:0000259" key="13">
    <source>
        <dbReference type="Pfam" id="PF00056"/>
    </source>
</evidence>
<dbReference type="Gene3D" id="3.40.50.720">
    <property type="entry name" value="NAD(P)-binding Rossmann-like Domain"/>
    <property type="match status" value="1"/>
</dbReference>
<evidence type="ECO:0000256" key="3">
    <source>
        <dbReference type="ARBA" id="ARBA00012995"/>
    </source>
</evidence>
<dbReference type="RefSeq" id="WP_031562628.1">
    <property type="nucleotide sequence ID" value="NZ_CAAAIS010000002.1"/>
</dbReference>
<evidence type="ECO:0000313" key="16">
    <source>
        <dbReference type="Proteomes" id="UP000255297"/>
    </source>
</evidence>
<sequence length="329" mass="35834">MANKRVRVAVTGAAGQIGYALLFRIASGQMFGTNTEVELNLLELEAALPSLEGVAMELDDCAFPLLKRVVCTSDLKVAMDGVNWSLLVGSVPRKQGMERSDLLQINGGIFTKQGQAINDFASDDVRVFVVGNPCNTNCLIAMNNAKDVPNDRFYAMTTLDELRSRTQLAKKANVDITAVTQMTIWGNHSSTQYPDFYNAKINGVSAAKVIDESWLKDTFVSTVQQRGAAVIKARGSSSAASAANAIISGVSHLVNDTPSGESFSMCRSSKGEYGVDEGLIFSFPCRREQNELKVVEGLSFNDYGQEMFDKTLEELRQERDTVKSLGLLD</sequence>
<dbReference type="InterPro" id="IPR022383">
    <property type="entry name" value="Lactate/malate_DH_C"/>
</dbReference>
<gene>
    <name evidence="15" type="primary">mdh_1</name>
    <name evidence="8" type="synonym">mdh</name>
    <name evidence="15" type="ORF">NCTC11532_00545</name>
</gene>
<dbReference type="GO" id="GO:0030060">
    <property type="term" value="F:L-malate dehydrogenase (NAD+) activity"/>
    <property type="evidence" value="ECO:0007669"/>
    <property type="project" value="UniProtKB-UniRule"/>
</dbReference>
<reference evidence="15 16" key="1">
    <citation type="submission" date="2018-06" db="EMBL/GenBank/DDBJ databases">
        <authorList>
            <consortium name="Pathogen Informatics"/>
            <person name="Doyle S."/>
        </authorList>
    </citation>
    <scope>NUCLEOTIDE SEQUENCE [LARGE SCALE GENOMIC DNA]</scope>
    <source>
        <strain evidence="15 16">NCTC11532</strain>
    </source>
</reference>
<dbReference type="InterPro" id="IPR001252">
    <property type="entry name" value="Malate_DH_AS"/>
</dbReference>
<evidence type="ECO:0000259" key="14">
    <source>
        <dbReference type="Pfam" id="PF02866"/>
    </source>
</evidence>
<feature type="binding site" evidence="8 10">
    <location>
        <position position="132"/>
    </location>
    <ligand>
        <name>substrate</name>
    </ligand>
</feature>
<comment type="function">
    <text evidence="1 8">Catalyzes the reversible oxidation of malate to oxaloacetate.</text>
</comment>
<evidence type="ECO:0000256" key="10">
    <source>
        <dbReference type="PIRSR" id="PIRSR000102-2"/>
    </source>
</evidence>
<evidence type="ECO:0000256" key="1">
    <source>
        <dbReference type="ARBA" id="ARBA00003966"/>
    </source>
</evidence>
<feature type="binding site" evidence="8">
    <location>
        <position position="113"/>
    </location>
    <ligand>
        <name>NAD(+)</name>
        <dbReference type="ChEBI" id="CHEBI:57540"/>
    </ligand>
</feature>
<dbReference type="CDD" id="cd01338">
    <property type="entry name" value="MDH_chloroplast-like"/>
    <property type="match status" value="1"/>
</dbReference>
<evidence type="ECO:0000256" key="8">
    <source>
        <dbReference type="HAMAP-Rule" id="MF_01517"/>
    </source>
</evidence>
<evidence type="ECO:0000256" key="12">
    <source>
        <dbReference type="RuleBase" id="RU000422"/>
    </source>
</evidence>
<dbReference type="AlphaFoldDB" id="A0A378LNP1"/>
<dbReference type="InterPro" id="IPR015955">
    <property type="entry name" value="Lactate_DH/Glyco_Ohase_4_C"/>
</dbReference>
<feature type="binding site" evidence="8 10">
    <location>
        <position position="163"/>
    </location>
    <ligand>
        <name>substrate</name>
    </ligand>
</feature>
<feature type="binding site" evidence="8 11">
    <location>
        <position position="106"/>
    </location>
    <ligand>
        <name>NAD(+)</name>
        <dbReference type="ChEBI" id="CHEBI:57540"/>
    </ligand>
</feature>
<dbReference type="NCBIfam" id="TIGR01759">
    <property type="entry name" value="MalateDH-SF1"/>
    <property type="match status" value="1"/>
</dbReference>
<evidence type="ECO:0000256" key="6">
    <source>
        <dbReference type="ARBA" id="ARBA00023027"/>
    </source>
</evidence>
<dbReference type="OrthoDB" id="9802969at2"/>
<keyword evidence="4 8" id="KW-0816">Tricarboxylic acid cycle</keyword>
<dbReference type="PROSITE" id="PS00068">
    <property type="entry name" value="MDH"/>
    <property type="match status" value="1"/>
</dbReference>
<keyword evidence="16" id="KW-1185">Reference proteome</keyword>
<dbReference type="Pfam" id="PF02866">
    <property type="entry name" value="Ldh_1_C"/>
    <property type="match status" value="1"/>
</dbReference>
<evidence type="ECO:0000256" key="4">
    <source>
        <dbReference type="ARBA" id="ARBA00022532"/>
    </source>
</evidence>
<dbReference type="GO" id="GO:0006099">
    <property type="term" value="P:tricarboxylic acid cycle"/>
    <property type="evidence" value="ECO:0007669"/>
    <property type="project" value="UniProtKB-UniRule"/>
</dbReference>
<feature type="domain" description="Lactate/malate dehydrogenase N-terminal" evidence="13">
    <location>
        <begin position="6"/>
        <end position="148"/>
    </location>
</feature>
<dbReference type="FunFam" id="3.90.110.10:FF:000002">
    <property type="entry name" value="Malate dehydrogenase"/>
    <property type="match status" value="1"/>
</dbReference>
<feature type="binding site" evidence="8 10">
    <location>
        <position position="99"/>
    </location>
    <ligand>
        <name>substrate</name>
    </ligand>
</feature>
<evidence type="ECO:0000256" key="5">
    <source>
        <dbReference type="ARBA" id="ARBA00023002"/>
    </source>
</evidence>
<protein>
    <recommendedName>
        <fullName evidence="3 8">Malate dehydrogenase</fullName>
        <ecNumber evidence="3 8">1.1.1.37</ecNumber>
    </recommendedName>
</protein>
<dbReference type="SUPFAM" id="SSF56327">
    <property type="entry name" value="LDH C-terminal domain-like"/>
    <property type="match status" value="1"/>
</dbReference>
<dbReference type="SUPFAM" id="SSF51735">
    <property type="entry name" value="NAD(P)-binding Rossmann-fold domains"/>
    <property type="match status" value="1"/>
</dbReference>
<evidence type="ECO:0000256" key="11">
    <source>
        <dbReference type="PIRSR" id="PIRSR000102-3"/>
    </source>
</evidence>
<evidence type="ECO:0000313" key="15">
    <source>
        <dbReference type="EMBL" id="STY28374.1"/>
    </source>
</evidence>
<name>A0A378LNP1_9GAMM</name>
<accession>A0A378LNP1</accession>
<dbReference type="EC" id="1.1.1.37" evidence="3 8"/>
<feature type="binding site" evidence="8 10">
    <location>
        <position position="93"/>
    </location>
    <ligand>
        <name>substrate</name>
    </ligand>
</feature>
<dbReference type="PANTHER" id="PTHR23382">
    <property type="entry name" value="MALATE DEHYDROGENASE"/>
    <property type="match status" value="1"/>
</dbReference>
<comment type="catalytic activity">
    <reaction evidence="7 8 12">
        <text>(S)-malate + NAD(+) = oxaloacetate + NADH + H(+)</text>
        <dbReference type="Rhea" id="RHEA:21432"/>
        <dbReference type="ChEBI" id="CHEBI:15378"/>
        <dbReference type="ChEBI" id="CHEBI:15589"/>
        <dbReference type="ChEBI" id="CHEBI:16452"/>
        <dbReference type="ChEBI" id="CHEBI:57540"/>
        <dbReference type="ChEBI" id="CHEBI:57945"/>
        <dbReference type="EC" id="1.1.1.37"/>
    </reaction>
</comment>
<dbReference type="Gene3D" id="3.90.110.10">
    <property type="entry name" value="Lactate dehydrogenase/glycoside hydrolase, family 4, C-terminal"/>
    <property type="match status" value="1"/>
</dbReference>
<feature type="binding site" evidence="8 11">
    <location>
        <begin position="130"/>
        <end position="132"/>
    </location>
    <ligand>
        <name>NAD(+)</name>
        <dbReference type="ChEBI" id="CHEBI:57540"/>
    </ligand>
</feature>
<dbReference type="NCBIfam" id="NF003916">
    <property type="entry name" value="PRK05442.1"/>
    <property type="match status" value="1"/>
</dbReference>
<evidence type="ECO:0000256" key="9">
    <source>
        <dbReference type="PIRSR" id="PIRSR000102-1"/>
    </source>
</evidence>
<dbReference type="HAMAP" id="MF_01517">
    <property type="entry name" value="Malate_dehydrog_2"/>
    <property type="match status" value="1"/>
</dbReference>
<proteinExistence type="inferred from homology"/>
<dbReference type="PIRSF" id="PIRSF000102">
    <property type="entry name" value="Lac_mal_DH"/>
    <property type="match status" value="1"/>
</dbReference>
<dbReference type="FunFam" id="3.40.50.720:FF:000010">
    <property type="entry name" value="Malate dehydrogenase"/>
    <property type="match status" value="1"/>
</dbReference>
<feature type="active site" description="Proton acceptor" evidence="8 9">
    <location>
        <position position="188"/>
    </location>
</feature>
<dbReference type="GO" id="GO:0006108">
    <property type="term" value="P:malate metabolic process"/>
    <property type="evidence" value="ECO:0007669"/>
    <property type="project" value="InterPro"/>
</dbReference>
<keyword evidence="6 8" id="KW-0520">NAD</keyword>
<evidence type="ECO:0000256" key="2">
    <source>
        <dbReference type="ARBA" id="ARBA00009613"/>
    </source>
</evidence>
<comment type="similarity">
    <text evidence="2 8">Belongs to the LDH/MDH superfamily. MDH type 2 family.</text>
</comment>
<dbReference type="InterPro" id="IPR001236">
    <property type="entry name" value="Lactate/malate_DH_N"/>
</dbReference>
<organism evidence="15 16">
    <name type="scientific">Legionella wadsworthii</name>
    <dbReference type="NCBI Taxonomy" id="28088"/>
    <lineage>
        <taxon>Bacteria</taxon>
        <taxon>Pseudomonadati</taxon>
        <taxon>Pseudomonadota</taxon>
        <taxon>Gammaproteobacteria</taxon>
        <taxon>Legionellales</taxon>
        <taxon>Legionellaceae</taxon>
        <taxon>Legionella</taxon>
    </lineage>
</organism>
<keyword evidence="5 8" id="KW-0560">Oxidoreductase</keyword>
<evidence type="ECO:0000256" key="7">
    <source>
        <dbReference type="ARBA" id="ARBA00048313"/>
    </source>
</evidence>
<dbReference type="Pfam" id="PF00056">
    <property type="entry name" value="Ldh_1_N"/>
    <property type="match status" value="1"/>
</dbReference>
<dbReference type="Proteomes" id="UP000255297">
    <property type="component" value="Unassembled WGS sequence"/>
</dbReference>
<dbReference type="InterPro" id="IPR036291">
    <property type="entry name" value="NAD(P)-bd_dom_sf"/>
</dbReference>
<feature type="binding site" evidence="8 11">
    <location>
        <begin position="12"/>
        <end position="18"/>
    </location>
    <ligand>
        <name>NAD(+)</name>
        <dbReference type="ChEBI" id="CHEBI:57540"/>
    </ligand>
</feature>
<dbReference type="InterPro" id="IPR010945">
    <property type="entry name" value="Malate_DH_type2"/>
</dbReference>